<gene>
    <name evidence="1" type="ORF">LKD45_02875</name>
</gene>
<proteinExistence type="predicted"/>
<organism evidence="1 2">
    <name type="scientific">Gallintestinimicrobium propionicum</name>
    <dbReference type="NCBI Taxonomy" id="2981770"/>
    <lineage>
        <taxon>Bacteria</taxon>
        <taxon>Bacillati</taxon>
        <taxon>Bacillota</taxon>
        <taxon>Clostridia</taxon>
        <taxon>Lachnospirales</taxon>
        <taxon>Lachnospiraceae</taxon>
        <taxon>Gallintestinimicrobium</taxon>
    </lineage>
</organism>
<accession>A0AAE3DLP9</accession>
<reference evidence="1 2" key="1">
    <citation type="submission" date="2021-10" db="EMBL/GenBank/DDBJ databases">
        <title>Anaerobic single-cell dispensing facilitates the cultivation of human gut bacteria.</title>
        <authorList>
            <person name="Afrizal A."/>
        </authorList>
    </citation>
    <scope>NUCLEOTIDE SEQUENCE [LARGE SCALE GENOMIC DNA]</scope>
    <source>
        <strain evidence="1 2">CLA-AA-H244</strain>
    </source>
</reference>
<dbReference type="RefSeq" id="WP_308727724.1">
    <property type="nucleotide sequence ID" value="NZ_JAJEQF010000004.1"/>
</dbReference>
<dbReference type="EMBL" id="JAJEQF010000004">
    <property type="protein sequence ID" value="MCC2166654.1"/>
    <property type="molecule type" value="Genomic_DNA"/>
</dbReference>
<name>A0AAE3DLP9_9FIRM</name>
<evidence type="ECO:0000313" key="1">
    <source>
        <dbReference type="EMBL" id="MCC2166654.1"/>
    </source>
</evidence>
<sequence>METSLFQIRQRESFGFSAENPTGTREGGTHAKDCEKLRPCIDIEPGETVVLCDTDGPGMITHIWFTGYVGHSFVMRIYWDNEEFPSVEAPISAFFGCAYDENFKDRDGKYVVLNAATMLTAPGRGYNSYWEMPFYKHCKITMENRGEQKQTLFYMISGWHGEIPEDSGYFHAVYRQEHPVQKGRSYTVLDNVEGPGMFAGVCFSSGMNGNNTCWVEGEIKMYIDGAKYPSINYTGTEDYFCGSYGFGNDIILNKYQTFSGLYTGLYAILGDNEEFYNQQQRFLLYRFHVKDPVYFSKNFKMTMDNLGWTGPRYDDYTSVAFWYQQKPGKLPFELPADAEMVMK</sequence>
<dbReference type="Pfam" id="PF11175">
    <property type="entry name" value="DUF2961"/>
    <property type="match status" value="1"/>
</dbReference>
<evidence type="ECO:0000313" key="2">
    <source>
        <dbReference type="Proteomes" id="UP001199355"/>
    </source>
</evidence>
<dbReference type="InterPro" id="IPR021345">
    <property type="entry name" value="DUF2961"/>
</dbReference>
<dbReference type="AlphaFoldDB" id="A0AAE3DLP9"/>
<dbReference type="Gene3D" id="2.60.120.1390">
    <property type="match status" value="1"/>
</dbReference>
<protein>
    <submittedName>
        <fullName evidence="1">DUF2961 domain-containing protein</fullName>
    </submittedName>
</protein>
<comment type="caution">
    <text evidence="1">The sequence shown here is derived from an EMBL/GenBank/DDBJ whole genome shotgun (WGS) entry which is preliminary data.</text>
</comment>
<keyword evidence="2" id="KW-1185">Reference proteome</keyword>
<dbReference type="Proteomes" id="UP001199355">
    <property type="component" value="Unassembled WGS sequence"/>
</dbReference>